<organism evidence="1">
    <name type="scientific">Arundo donax</name>
    <name type="common">Giant reed</name>
    <name type="synonym">Donax arundinaceus</name>
    <dbReference type="NCBI Taxonomy" id="35708"/>
    <lineage>
        <taxon>Eukaryota</taxon>
        <taxon>Viridiplantae</taxon>
        <taxon>Streptophyta</taxon>
        <taxon>Embryophyta</taxon>
        <taxon>Tracheophyta</taxon>
        <taxon>Spermatophyta</taxon>
        <taxon>Magnoliopsida</taxon>
        <taxon>Liliopsida</taxon>
        <taxon>Poales</taxon>
        <taxon>Poaceae</taxon>
        <taxon>PACMAD clade</taxon>
        <taxon>Arundinoideae</taxon>
        <taxon>Arundineae</taxon>
        <taxon>Arundo</taxon>
    </lineage>
</organism>
<dbReference type="AlphaFoldDB" id="A0A0A9FEI1"/>
<reference evidence="1" key="1">
    <citation type="submission" date="2014-09" db="EMBL/GenBank/DDBJ databases">
        <authorList>
            <person name="Magalhaes I.L.F."/>
            <person name="Oliveira U."/>
            <person name="Santos F.R."/>
            <person name="Vidigal T.H.D.A."/>
            <person name="Brescovit A.D."/>
            <person name="Santos A.J."/>
        </authorList>
    </citation>
    <scope>NUCLEOTIDE SEQUENCE</scope>
    <source>
        <tissue evidence="1">Shoot tissue taken approximately 20 cm above the soil surface</tissue>
    </source>
</reference>
<name>A0A0A9FEI1_ARUDO</name>
<accession>A0A0A9FEI1</accession>
<dbReference type="EMBL" id="GBRH01189360">
    <property type="protein sequence ID" value="JAE08536.1"/>
    <property type="molecule type" value="Transcribed_RNA"/>
</dbReference>
<sequence>MGYSFMGCQLLDKCFQLLRSRSHVMCISYVRF</sequence>
<evidence type="ECO:0000313" key="1">
    <source>
        <dbReference type="EMBL" id="JAE08536.1"/>
    </source>
</evidence>
<proteinExistence type="predicted"/>
<reference evidence="1" key="2">
    <citation type="journal article" date="2015" name="Data Brief">
        <title>Shoot transcriptome of the giant reed, Arundo donax.</title>
        <authorList>
            <person name="Barrero R.A."/>
            <person name="Guerrero F.D."/>
            <person name="Moolhuijzen P."/>
            <person name="Goolsby J.A."/>
            <person name="Tidwell J."/>
            <person name="Bellgard S.E."/>
            <person name="Bellgard M.I."/>
        </authorList>
    </citation>
    <scope>NUCLEOTIDE SEQUENCE</scope>
    <source>
        <tissue evidence="1">Shoot tissue taken approximately 20 cm above the soil surface</tissue>
    </source>
</reference>
<protein>
    <submittedName>
        <fullName evidence="1">Uncharacterized protein</fullName>
    </submittedName>
</protein>